<dbReference type="PROSITE" id="PS00775">
    <property type="entry name" value="GLYCOSYL_HYDROL_F3"/>
    <property type="match status" value="1"/>
</dbReference>
<evidence type="ECO:0000256" key="3">
    <source>
        <dbReference type="ARBA" id="ARBA00005336"/>
    </source>
</evidence>
<dbReference type="FunFam" id="3.20.20.300:FF:000002">
    <property type="entry name" value="Probable beta-glucosidase"/>
    <property type="match status" value="1"/>
</dbReference>
<dbReference type="InterPro" id="IPR017853">
    <property type="entry name" value="GH"/>
</dbReference>
<evidence type="ECO:0000256" key="8">
    <source>
        <dbReference type="ARBA" id="ARBA00023277"/>
    </source>
</evidence>
<dbReference type="InterPro" id="IPR013783">
    <property type="entry name" value="Ig-like_fold"/>
</dbReference>
<evidence type="ECO:0000256" key="12">
    <source>
        <dbReference type="SAM" id="MobiDB-lite"/>
    </source>
</evidence>
<dbReference type="Pfam" id="PF01915">
    <property type="entry name" value="Glyco_hydro_3_C"/>
    <property type="match status" value="1"/>
</dbReference>
<dbReference type="SUPFAM" id="SSF52279">
    <property type="entry name" value="Beta-D-glucan exohydrolase, C-terminal domain"/>
    <property type="match status" value="1"/>
</dbReference>
<comment type="pathway">
    <text evidence="2 11">Glycan metabolism; cellulose degradation.</text>
</comment>
<dbReference type="Gene3D" id="3.40.50.1700">
    <property type="entry name" value="Glycoside hydrolase family 3 C-terminal domain"/>
    <property type="match status" value="1"/>
</dbReference>
<dbReference type="Pfam" id="PF14310">
    <property type="entry name" value="Fn3-like"/>
    <property type="match status" value="1"/>
</dbReference>
<keyword evidence="10 11" id="KW-0624">Polysaccharide degradation</keyword>
<dbReference type="Gene3D" id="3.20.20.300">
    <property type="entry name" value="Glycoside hydrolase, family 3, N-terminal domain"/>
    <property type="match status" value="1"/>
</dbReference>
<dbReference type="Proteomes" id="UP000729357">
    <property type="component" value="Unassembled WGS sequence"/>
</dbReference>
<evidence type="ECO:0000259" key="13">
    <source>
        <dbReference type="SMART" id="SM01217"/>
    </source>
</evidence>
<keyword evidence="7" id="KW-0325">Glycoprotein</keyword>
<comment type="catalytic activity">
    <reaction evidence="1 11">
        <text>Hydrolysis of terminal, non-reducing beta-D-glucosyl residues with release of beta-D-glucose.</text>
        <dbReference type="EC" id="3.2.1.21"/>
    </reaction>
</comment>
<feature type="region of interest" description="Disordered" evidence="12">
    <location>
        <begin position="897"/>
        <end position="943"/>
    </location>
</feature>
<name>A0A9P8FLE6_AURME</name>
<dbReference type="InterPro" id="IPR036962">
    <property type="entry name" value="Glyco_hydro_3_N_sf"/>
</dbReference>
<reference evidence="14" key="1">
    <citation type="journal article" date="2021" name="J Fungi (Basel)">
        <title>Virulence traits and population genomics of the black yeast Aureobasidium melanogenum.</title>
        <authorList>
            <person name="Cernosa A."/>
            <person name="Sun X."/>
            <person name="Gostincar C."/>
            <person name="Fang C."/>
            <person name="Gunde-Cimerman N."/>
            <person name="Song Z."/>
        </authorList>
    </citation>
    <scope>NUCLEOTIDE SEQUENCE</scope>
    <source>
        <strain evidence="14">EXF-9298</strain>
    </source>
</reference>
<evidence type="ECO:0000256" key="9">
    <source>
        <dbReference type="ARBA" id="ARBA00023295"/>
    </source>
</evidence>
<evidence type="ECO:0000256" key="6">
    <source>
        <dbReference type="ARBA" id="ARBA00022801"/>
    </source>
</evidence>
<evidence type="ECO:0000256" key="5">
    <source>
        <dbReference type="ARBA" id="ARBA00022729"/>
    </source>
</evidence>
<reference evidence="14" key="2">
    <citation type="submission" date="2021-08" db="EMBL/GenBank/DDBJ databases">
        <authorList>
            <person name="Gostincar C."/>
            <person name="Sun X."/>
            <person name="Song Z."/>
            <person name="Gunde-Cimerman N."/>
        </authorList>
    </citation>
    <scope>NUCLEOTIDE SEQUENCE</scope>
    <source>
        <strain evidence="14">EXF-9298</strain>
    </source>
</reference>
<feature type="compositionally biased region" description="Polar residues" evidence="12">
    <location>
        <begin position="897"/>
        <end position="923"/>
    </location>
</feature>
<dbReference type="InterPro" id="IPR001764">
    <property type="entry name" value="Glyco_hydro_3_N"/>
</dbReference>
<evidence type="ECO:0000256" key="10">
    <source>
        <dbReference type="ARBA" id="ARBA00023326"/>
    </source>
</evidence>
<feature type="compositionally biased region" description="Gly residues" evidence="12">
    <location>
        <begin position="724"/>
        <end position="738"/>
    </location>
</feature>
<keyword evidence="5" id="KW-0732">Signal</keyword>
<feature type="region of interest" description="Disordered" evidence="12">
    <location>
        <begin position="587"/>
        <end position="611"/>
    </location>
</feature>
<dbReference type="AlphaFoldDB" id="A0A9P8FLE6"/>
<dbReference type="InterPro" id="IPR050288">
    <property type="entry name" value="Cellulose_deg_GH3"/>
</dbReference>
<dbReference type="PROSITE" id="PS50007">
    <property type="entry name" value="PIPLC_X_DOMAIN"/>
    <property type="match status" value="1"/>
</dbReference>
<dbReference type="InterPro" id="IPR002772">
    <property type="entry name" value="Glyco_hydro_3_C"/>
</dbReference>
<dbReference type="SUPFAM" id="SSF51445">
    <property type="entry name" value="(Trans)glycosidases"/>
    <property type="match status" value="1"/>
</dbReference>
<protein>
    <recommendedName>
        <fullName evidence="4 11">beta-glucosidase</fullName>
        <ecNumber evidence="4 11">3.2.1.21</ecNumber>
    </recommendedName>
</protein>
<evidence type="ECO:0000256" key="11">
    <source>
        <dbReference type="RuleBase" id="RU361161"/>
    </source>
</evidence>
<feature type="compositionally biased region" description="Polar residues" evidence="12">
    <location>
        <begin position="587"/>
        <end position="600"/>
    </location>
</feature>
<dbReference type="InterPro" id="IPR036881">
    <property type="entry name" value="Glyco_hydro_3_C_sf"/>
</dbReference>
<comment type="similarity">
    <text evidence="3 11">Belongs to the glycosyl hydrolase 3 family.</text>
</comment>
<proteinExistence type="inferred from homology"/>
<dbReference type="FunFam" id="3.40.50.1700:FF:000003">
    <property type="entry name" value="Probable beta-glucosidase"/>
    <property type="match status" value="1"/>
</dbReference>
<evidence type="ECO:0000256" key="1">
    <source>
        <dbReference type="ARBA" id="ARBA00000448"/>
    </source>
</evidence>
<dbReference type="Gene3D" id="2.60.40.10">
    <property type="entry name" value="Immunoglobulins"/>
    <property type="match status" value="1"/>
</dbReference>
<dbReference type="SMART" id="SM01217">
    <property type="entry name" value="Fn3_like"/>
    <property type="match status" value="1"/>
</dbReference>
<dbReference type="GO" id="GO:0009251">
    <property type="term" value="P:glucan catabolic process"/>
    <property type="evidence" value="ECO:0007669"/>
    <property type="project" value="TreeGrafter"/>
</dbReference>
<dbReference type="EMBL" id="JAHFXS010001560">
    <property type="protein sequence ID" value="KAG9976800.1"/>
    <property type="molecule type" value="Genomic_DNA"/>
</dbReference>
<dbReference type="InterPro" id="IPR019800">
    <property type="entry name" value="Glyco_hydro_3_AS"/>
</dbReference>
<evidence type="ECO:0000256" key="2">
    <source>
        <dbReference type="ARBA" id="ARBA00004987"/>
    </source>
</evidence>
<keyword evidence="9 11" id="KW-0326">Glycosidase</keyword>
<feature type="domain" description="Fibronectin type III-like" evidence="13">
    <location>
        <begin position="637"/>
        <end position="705"/>
    </location>
</feature>
<gene>
    <name evidence="14" type="ORF">KCU98_g10489</name>
</gene>
<sequence length="1114" mass="119205">MGSEHRDKGVDVMLGPVVGPLGREPEGGRNWEGFSPDPVLSGILVAQTVKGIQDAGVIACTKHYILNEQEHFRQGGPNISDAVSANVDDITLHELYVWPFADAVRAGTGSVMCSYNQANNSYACQNSHTLNKILKAELGFQGFVMSDWSGQHSGVSSALAGLDMTMPGDVGFDSGTSFWGANLTIAVLNGTVPQYRVDDMAVRIVAAWYLVDREGHQVENAPNFSSWTTRTFGYRHYVAQEGYEQINYHVDVQDNHRDNIREVASKGTVLLKNKNGALPLSGNEQLVGVFGEDAADNQYGPNGCSDRGCDNGTMAMGWGSGTANFPYLVAPHTAIENEVRSHGKSVESILDRAAYSQIEVLAQRADEVNGACIVFGNADSGEGYIIVDGNQGDRNNLTLWQGAEEVIRNVSSLCKNTIVVLHTVGPVLIDEWYDHENITAILWAGVPGQESGNAIVDVLYGKVNPSGKLPFTLGKTRESYGTDVLYEYNNGGAAPQTQFEEGVFIDYRGFDRRNETPSDISVSVNTSAPAYVPATGFTEAAPVYGTISNNSADYLYPADVRPIEYYIYPFLNSTNLRASSGDPNYGSNYSFPADSSSSAPQPRLPASGAPGGNPGLYDILYTVTATITNTGSVEGEEVPQLYISLGGPNDPPVVLRQFDKFSIAPGASKTFTAQITRRDVSNWSNELDDWYISEYPKTVYVGSSSRKLPLKAALPANGATSPGTGNGGSGSGGSGGNGTYSIPPVSPHSSIPGTTVTVTSCSTSQSASKSSSHSSSHSSSYSHSYSHYTTNGGHNTWTTYTQPTGSQSTCVYNSRLFTFRASENGAATTVHSGAVAAVSGPLKLLMEEGPDGPRTSATLHSVREEDLLRFCDFCYTSTYTDPYPIVVKPPTLAIESDASNGHANGEAASTSTALVTTDDSSIQPPAAKRPRTESPAHSLSGFGRPGILGASPAPEVNTALNVNNKLKLHGVFASTPYTTSAPRVFGTSTRTKSNGVSSNENHTNVFIAHAAMHALAINYEIAKLKTLSLQKLCDKLMRFECKPERVGDVLALVRWVYATESGMARNMPELKDIVVRYVVSEVSGFGNSEEFGSLLKEGGGFVKDFWAMVYSNLL</sequence>
<dbReference type="PANTHER" id="PTHR42715">
    <property type="entry name" value="BETA-GLUCOSIDASE"/>
    <property type="match status" value="1"/>
</dbReference>
<comment type="caution">
    <text evidence="14">The sequence shown here is derived from an EMBL/GenBank/DDBJ whole genome shotgun (WGS) entry which is preliminary data.</text>
</comment>
<dbReference type="Pfam" id="PF00933">
    <property type="entry name" value="Glyco_hydro_3"/>
    <property type="match status" value="1"/>
</dbReference>
<organism evidence="14 15">
    <name type="scientific">Aureobasidium melanogenum</name>
    <name type="common">Aureobasidium pullulans var. melanogenum</name>
    <dbReference type="NCBI Taxonomy" id="46634"/>
    <lineage>
        <taxon>Eukaryota</taxon>
        <taxon>Fungi</taxon>
        <taxon>Dikarya</taxon>
        <taxon>Ascomycota</taxon>
        <taxon>Pezizomycotina</taxon>
        <taxon>Dothideomycetes</taxon>
        <taxon>Dothideomycetidae</taxon>
        <taxon>Dothideales</taxon>
        <taxon>Saccotheciaceae</taxon>
        <taxon>Aureobasidium</taxon>
    </lineage>
</organism>
<dbReference type="PRINTS" id="PR00133">
    <property type="entry name" value="GLHYDRLASE3"/>
</dbReference>
<evidence type="ECO:0000256" key="4">
    <source>
        <dbReference type="ARBA" id="ARBA00012744"/>
    </source>
</evidence>
<accession>A0A9P8FLE6</accession>
<keyword evidence="15" id="KW-1185">Reference proteome</keyword>
<feature type="region of interest" description="Disordered" evidence="12">
    <location>
        <begin position="717"/>
        <end position="785"/>
    </location>
</feature>
<evidence type="ECO:0000313" key="14">
    <source>
        <dbReference type="EMBL" id="KAG9976800.1"/>
    </source>
</evidence>
<feature type="non-terminal residue" evidence="14">
    <location>
        <position position="1"/>
    </location>
</feature>
<feature type="compositionally biased region" description="Low complexity" evidence="12">
    <location>
        <begin position="739"/>
        <end position="785"/>
    </location>
</feature>
<dbReference type="PANTHER" id="PTHR42715:SF29">
    <property type="entry name" value="BETA-GLUCOSIDASE A-RELATED"/>
    <property type="match status" value="1"/>
</dbReference>
<dbReference type="EC" id="3.2.1.21" evidence="4 11"/>
<dbReference type="InterPro" id="IPR026891">
    <property type="entry name" value="Fn3-like"/>
</dbReference>
<keyword evidence="8 11" id="KW-0119">Carbohydrate metabolism</keyword>
<dbReference type="GO" id="GO:0008422">
    <property type="term" value="F:beta-glucosidase activity"/>
    <property type="evidence" value="ECO:0007669"/>
    <property type="project" value="UniProtKB-EC"/>
</dbReference>
<evidence type="ECO:0000256" key="7">
    <source>
        <dbReference type="ARBA" id="ARBA00023180"/>
    </source>
</evidence>
<evidence type="ECO:0000313" key="15">
    <source>
        <dbReference type="Proteomes" id="UP000729357"/>
    </source>
</evidence>
<keyword evidence="6 11" id="KW-0378">Hydrolase</keyword>